<evidence type="ECO:0000313" key="3">
    <source>
        <dbReference type="Proteomes" id="UP000198623"/>
    </source>
</evidence>
<feature type="chain" id="PRO_5011698802" evidence="1">
    <location>
        <begin position="27"/>
        <end position="482"/>
    </location>
</feature>
<feature type="signal peptide" evidence="1">
    <location>
        <begin position="1"/>
        <end position="26"/>
    </location>
</feature>
<keyword evidence="3" id="KW-1185">Reference proteome</keyword>
<keyword evidence="1" id="KW-0732">Signal</keyword>
<organism evidence="2 3">
    <name type="scientific">Neptunomonas qingdaonensis</name>
    <dbReference type="NCBI Taxonomy" id="1045558"/>
    <lineage>
        <taxon>Bacteria</taxon>
        <taxon>Pseudomonadati</taxon>
        <taxon>Pseudomonadota</taxon>
        <taxon>Gammaproteobacteria</taxon>
        <taxon>Oceanospirillales</taxon>
        <taxon>Oceanospirillaceae</taxon>
        <taxon>Neptunomonas</taxon>
    </lineage>
</organism>
<dbReference type="STRING" id="1045558.SAMN05216175_102110"/>
<protein>
    <submittedName>
        <fullName evidence="2">Uncharacterized protein, PEP-CTERM system associated</fullName>
    </submittedName>
</protein>
<dbReference type="Proteomes" id="UP000198623">
    <property type="component" value="Unassembled WGS sequence"/>
</dbReference>
<gene>
    <name evidence="2" type="ORF">SAMN05216175_102110</name>
</gene>
<accession>A0A1I2MV21</accession>
<dbReference type="EMBL" id="FOOU01000002">
    <property type="protein sequence ID" value="SFF95283.1"/>
    <property type="molecule type" value="Genomic_DNA"/>
</dbReference>
<dbReference type="RefSeq" id="WP_090724501.1">
    <property type="nucleotide sequence ID" value="NZ_FOOU01000002.1"/>
</dbReference>
<proteinExistence type="predicted"/>
<reference evidence="3" key="1">
    <citation type="submission" date="2016-10" db="EMBL/GenBank/DDBJ databases">
        <authorList>
            <person name="Varghese N."/>
            <person name="Submissions S."/>
        </authorList>
    </citation>
    <scope>NUCLEOTIDE SEQUENCE [LARGE SCALE GENOMIC DNA]</scope>
    <source>
        <strain evidence="3">CGMCC 1.10971</strain>
    </source>
</reference>
<evidence type="ECO:0000256" key="1">
    <source>
        <dbReference type="SAM" id="SignalP"/>
    </source>
</evidence>
<evidence type="ECO:0000313" key="2">
    <source>
        <dbReference type="EMBL" id="SFF95283.1"/>
    </source>
</evidence>
<dbReference type="NCBIfam" id="TIGR03016">
    <property type="entry name" value="pepcterm_hypo_1"/>
    <property type="match status" value="1"/>
</dbReference>
<dbReference type="OrthoDB" id="5567701at2"/>
<dbReference type="AlphaFoldDB" id="A0A1I2MV21"/>
<name>A0A1I2MV21_9GAMM</name>
<dbReference type="InterPro" id="IPR017467">
    <property type="entry name" value="CHP03016_PEP-CTERM"/>
</dbReference>
<sequence>MHLKFDKKLVLCVFVCGHFATTSVFAADWQVSKSLTVSEVYTDNVDLTHDNKTSEFVTTFTPSISLQGSGARANVSLNASLEASSLDGEGDTINPRLGANADAELLEDFLYVDASINIIQNSVDAFTPSGINTLSNTGNTTNTYNYQISPYITQRYKGIAEVVGRYTYNNQLNSNNNTSDSDSQNFELDVNSGDDFQRLTWGASVNYKDSGSDNTSSELLSTDVSLGYRFNRAWSVNSSVGVESNDFESTRSVNDGSQWSMSAIWTPNNRTSLNIGYGDRFFGSVPTLDFSHRSRRSLLTASYSRELTDSATLLSQQSAFQTTDAFGNPIDPITGDPLSLANSTINITEGLFINEVFELSYTLTGKRSSITIGGSHSVQKYEDGRADETLEEYNVSVDRRLSSRLTVDAGYSFSQQERTGIADAFRPSQALIQTNEYNLGLTRKIGVNSNLKFTYYFTDSESDDLANDYQENRMQLSFTTKL</sequence>